<evidence type="ECO:0000313" key="4">
    <source>
        <dbReference type="Proteomes" id="UP000297716"/>
    </source>
</evidence>
<dbReference type="Proteomes" id="UP000297716">
    <property type="component" value="Unassembled WGS sequence"/>
</dbReference>
<dbReference type="PANTHER" id="PTHR10622:SF10">
    <property type="entry name" value="HET DOMAIN-CONTAINING PROTEIN"/>
    <property type="match status" value="1"/>
</dbReference>
<evidence type="ECO:0000313" key="3">
    <source>
        <dbReference type="EMBL" id="TGJ75601.1"/>
    </source>
</evidence>
<sequence>MRLINAHTRQIHNFISSDDIKEFAILSHTWGSDEVTLQDWQSLSTAELESKKGYRKIDYCCKQALKDGYDWIWVDTCCIDKSSSSELSEAINSMFRWYQDAATCYAHLSDVPDDIKGDALLPALSGSRWFTRGWTLQELLAPRAIVFFSENWQNLTTKLNSVEILSTITGIERVYLEGDPLEDASAAKRMSWAAKRETTRIEDNAYCLLGIFDVNMPLIYGEGKKAFKRLQEEIMKANPEDHTLFAWGELVEKMTDISYVIADKEKTTELDEIPWETSKVTQPLSGLLAESPADFKNSGGFITSNIAAKFYKHAPRGFITTFPQIQDKSIRLQLPVLYDQYQSICYWKRPQIATLCNTAVAILLCCHEKAPNFLPAILLRPCSEKYSFNRTREICFRYTSLSLSLRPLVFKHRRMLNIGPQRQLRIESGDIMLRRYIWGKSTEAMGWRSVSQGQTIPEGVIRMRGVKNGPICILYNRVCQVTCRHGFGIKLERIEKKNEENNEEMAHISAALVPMDSGPPEGTKYEPIKPDFDIKWNPRSNCMRCDIPPEFMKVLAMPSDTAVIDILPFPVITIKAERVGLNAKDSASDIFVDVLDIVIAERMSPHYLGGQQKIHEKAH</sequence>
<feature type="domain" description="Heterokaryon incompatibility" evidence="1">
    <location>
        <begin position="23"/>
        <end position="110"/>
    </location>
</feature>
<dbReference type="STRING" id="37992.A0A4Z0Y8K1"/>
<dbReference type="InterPro" id="IPR058525">
    <property type="entry name" value="DUF8212"/>
</dbReference>
<gene>
    <name evidence="3" type="ORF">E0Z10_g10972</name>
</gene>
<dbReference type="AlphaFoldDB" id="A0A4Z0Y8K1"/>
<dbReference type="InterPro" id="IPR010730">
    <property type="entry name" value="HET"/>
</dbReference>
<proteinExistence type="predicted"/>
<name>A0A4Z0Y8K1_9PEZI</name>
<evidence type="ECO:0000259" key="1">
    <source>
        <dbReference type="Pfam" id="PF06985"/>
    </source>
</evidence>
<dbReference type="PANTHER" id="PTHR10622">
    <property type="entry name" value="HET DOMAIN-CONTAINING PROTEIN"/>
    <property type="match status" value="1"/>
</dbReference>
<comment type="caution">
    <text evidence="3">The sequence shown here is derived from an EMBL/GenBank/DDBJ whole genome shotgun (WGS) entry which is preliminary data.</text>
</comment>
<dbReference type="EMBL" id="SKBN01000552">
    <property type="protein sequence ID" value="TGJ75601.1"/>
    <property type="molecule type" value="Genomic_DNA"/>
</dbReference>
<feature type="domain" description="DUF8212" evidence="2">
    <location>
        <begin position="225"/>
        <end position="373"/>
    </location>
</feature>
<dbReference type="Pfam" id="PF26640">
    <property type="entry name" value="DUF8212"/>
    <property type="match status" value="1"/>
</dbReference>
<organism evidence="3 4">
    <name type="scientific">Xylaria hypoxylon</name>
    <dbReference type="NCBI Taxonomy" id="37992"/>
    <lineage>
        <taxon>Eukaryota</taxon>
        <taxon>Fungi</taxon>
        <taxon>Dikarya</taxon>
        <taxon>Ascomycota</taxon>
        <taxon>Pezizomycotina</taxon>
        <taxon>Sordariomycetes</taxon>
        <taxon>Xylariomycetidae</taxon>
        <taxon>Xylariales</taxon>
        <taxon>Xylariaceae</taxon>
        <taxon>Xylaria</taxon>
    </lineage>
</organism>
<evidence type="ECO:0000259" key="2">
    <source>
        <dbReference type="Pfam" id="PF26640"/>
    </source>
</evidence>
<protein>
    <submittedName>
        <fullName evidence="3">Uncharacterized protein</fullName>
    </submittedName>
</protein>
<reference evidence="3 4" key="1">
    <citation type="submission" date="2019-03" db="EMBL/GenBank/DDBJ databases">
        <title>Draft genome sequence of Xylaria hypoxylon DSM 108379, a ubiquitous saprotrophic-parasitic fungi on hardwood.</title>
        <authorList>
            <person name="Buettner E."/>
            <person name="Leonhardt S."/>
            <person name="Gebauer A.M."/>
            <person name="Liers C."/>
            <person name="Hofrichter M."/>
            <person name="Kellner H."/>
        </authorList>
    </citation>
    <scope>NUCLEOTIDE SEQUENCE [LARGE SCALE GENOMIC DNA]</scope>
    <source>
        <strain evidence="3 4">DSM 108379</strain>
    </source>
</reference>
<dbReference type="Pfam" id="PF06985">
    <property type="entry name" value="HET"/>
    <property type="match status" value="1"/>
</dbReference>
<accession>A0A4Z0Y8K1</accession>
<keyword evidence="4" id="KW-1185">Reference proteome</keyword>
<dbReference type="OrthoDB" id="20872at2759"/>